<dbReference type="PANTHER" id="PTHR31744">
    <property type="entry name" value="PROTEIN CUP-SHAPED COTYLEDON 2-RELATED"/>
    <property type="match status" value="1"/>
</dbReference>
<sequence length="234" mass="26138">MEKQSVVRHGGGGVVRLPPGFRFHPTDEELVLQYLKRKVLSWPLPAAIIPEVDLSKFDPWVLPGGGEDERYFFNRVEAKYPNGIRSNRATVSGYWKATGKDRQIVGGRFNQVVGMKKFLVFYQGRPPRGTKTDWIMHEYRLSGPESHNPAVSTNGWVLCRIFKKKRATTTDVEIEEQQTPVNPAVFIGLMTRREHPSNLPSPSSSSSDSSCVTDLSDESANGEETSSSCNRSAP</sequence>
<proteinExistence type="predicted"/>
<dbReference type="GO" id="GO:0003677">
    <property type="term" value="F:DNA binding"/>
    <property type="evidence" value="ECO:0007669"/>
    <property type="project" value="UniProtKB-KW"/>
</dbReference>
<dbReference type="InterPro" id="IPR036093">
    <property type="entry name" value="NAC_dom_sf"/>
</dbReference>
<evidence type="ECO:0000256" key="3">
    <source>
        <dbReference type="ARBA" id="ARBA00023163"/>
    </source>
</evidence>
<evidence type="ECO:0000256" key="2">
    <source>
        <dbReference type="ARBA" id="ARBA00023125"/>
    </source>
</evidence>
<dbReference type="SUPFAM" id="SSF101941">
    <property type="entry name" value="NAC domain"/>
    <property type="match status" value="1"/>
</dbReference>
<feature type="region of interest" description="Disordered" evidence="5">
    <location>
        <begin position="194"/>
        <end position="234"/>
    </location>
</feature>
<evidence type="ECO:0000256" key="4">
    <source>
        <dbReference type="ARBA" id="ARBA00023242"/>
    </source>
</evidence>
<feature type="compositionally biased region" description="Polar residues" evidence="5">
    <location>
        <begin position="222"/>
        <end position="234"/>
    </location>
</feature>
<dbReference type="Pfam" id="PF02365">
    <property type="entry name" value="NAM"/>
    <property type="match status" value="1"/>
</dbReference>
<dbReference type="EMBL" id="LR862140">
    <property type="protein sequence ID" value="CAD1820122.1"/>
    <property type="molecule type" value="Genomic_DNA"/>
</dbReference>
<keyword evidence="4" id="KW-0539">Nucleus</keyword>
<feature type="compositionally biased region" description="Low complexity" evidence="5">
    <location>
        <begin position="197"/>
        <end position="210"/>
    </location>
</feature>
<keyword evidence="1" id="KW-0805">Transcription regulation</keyword>
<organism evidence="7">
    <name type="scientific">Ananas comosus var. bracteatus</name>
    <name type="common">red pineapple</name>
    <dbReference type="NCBI Taxonomy" id="296719"/>
    <lineage>
        <taxon>Eukaryota</taxon>
        <taxon>Viridiplantae</taxon>
        <taxon>Streptophyta</taxon>
        <taxon>Embryophyta</taxon>
        <taxon>Tracheophyta</taxon>
        <taxon>Spermatophyta</taxon>
        <taxon>Magnoliopsida</taxon>
        <taxon>Liliopsida</taxon>
        <taxon>Poales</taxon>
        <taxon>Bromeliaceae</taxon>
        <taxon>Bromelioideae</taxon>
        <taxon>Ananas</taxon>
    </lineage>
</organism>
<protein>
    <recommendedName>
        <fullName evidence="6">NAC domain-containing protein</fullName>
    </recommendedName>
</protein>
<dbReference type="PANTHER" id="PTHR31744:SF93">
    <property type="entry name" value="NAC DOMAIN-CONTAINING PROTEIN"/>
    <property type="match status" value="1"/>
</dbReference>
<accession>A0A6V7NND3</accession>
<dbReference type="InterPro" id="IPR003441">
    <property type="entry name" value="NAC-dom"/>
</dbReference>
<dbReference type="PROSITE" id="PS51005">
    <property type="entry name" value="NAC"/>
    <property type="match status" value="1"/>
</dbReference>
<gene>
    <name evidence="7" type="ORF">CB5_LOCUS3333</name>
</gene>
<keyword evidence="3" id="KW-0804">Transcription</keyword>
<dbReference type="GO" id="GO:0006355">
    <property type="term" value="P:regulation of DNA-templated transcription"/>
    <property type="evidence" value="ECO:0007669"/>
    <property type="project" value="InterPro"/>
</dbReference>
<evidence type="ECO:0000259" key="6">
    <source>
        <dbReference type="PROSITE" id="PS51005"/>
    </source>
</evidence>
<dbReference type="AlphaFoldDB" id="A0A6V7NND3"/>
<reference evidence="7" key="1">
    <citation type="submission" date="2020-07" db="EMBL/GenBank/DDBJ databases">
        <authorList>
            <person name="Lin J."/>
        </authorList>
    </citation>
    <scope>NUCLEOTIDE SEQUENCE</scope>
</reference>
<name>A0A6V7NND3_ANACO</name>
<feature type="domain" description="NAC" evidence="6">
    <location>
        <begin position="17"/>
        <end position="164"/>
    </location>
</feature>
<dbReference type="Gene3D" id="2.170.150.80">
    <property type="entry name" value="NAC domain"/>
    <property type="match status" value="1"/>
</dbReference>
<keyword evidence="2" id="KW-0238">DNA-binding</keyword>
<evidence type="ECO:0000256" key="1">
    <source>
        <dbReference type="ARBA" id="ARBA00023015"/>
    </source>
</evidence>
<evidence type="ECO:0000313" key="7">
    <source>
        <dbReference type="EMBL" id="CAD1820122.1"/>
    </source>
</evidence>
<evidence type="ECO:0000256" key="5">
    <source>
        <dbReference type="SAM" id="MobiDB-lite"/>
    </source>
</evidence>